<keyword evidence="6" id="KW-1185">Reference proteome</keyword>
<protein>
    <recommendedName>
        <fullName evidence="4">TNase-like domain-containing protein</fullName>
    </recommendedName>
</protein>
<dbReference type="InterPro" id="IPR016071">
    <property type="entry name" value="Staphylococal_nuclease_OB-fold"/>
</dbReference>
<evidence type="ECO:0000259" key="4">
    <source>
        <dbReference type="PROSITE" id="PS50830"/>
    </source>
</evidence>
<dbReference type="PROSITE" id="PS50830">
    <property type="entry name" value="TNASE_3"/>
    <property type="match status" value="1"/>
</dbReference>
<dbReference type="PANTHER" id="PTHR12302:SF3">
    <property type="entry name" value="SERINE_THREONINE-PROTEIN KINASE 31"/>
    <property type="match status" value="1"/>
</dbReference>
<organism evidence="5 6">
    <name type="scientific">Halochromatium glycolicum</name>
    <dbReference type="NCBI Taxonomy" id="85075"/>
    <lineage>
        <taxon>Bacteria</taxon>
        <taxon>Pseudomonadati</taxon>
        <taxon>Pseudomonadota</taxon>
        <taxon>Gammaproteobacteria</taxon>
        <taxon>Chromatiales</taxon>
        <taxon>Chromatiaceae</taxon>
        <taxon>Halochromatium</taxon>
    </lineage>
</organism>
<dbReference type="InterPro" id="IPR035437">
    <property type="entry name" value="SNase_OB-fold_sf"/>
</dbReference>
<dbReference type="Gene3D" id="2.40.50.90">
    <property type="match status" value="1"/>
</dbReference>
<dbReference type="GO" id="GO:0016787">
    <property type="term" value="F:hydrolase activity"/>
    <property type="evidence" value="ECO:0007669"/>
    <property type="project" value="UniProtKB-KW"/>
</dbReference>
<evidence type="ECO:0000256" key="3">
    <source>
        <dbReference type="ARBA" id="ARBA00022801"/>
    </source>
</evidence>
<keyword evidence="2" id="KW-0255">Endonuclease</keyword>
<keyword evidence="1" id="KW-0540">Nuclease</keyword>
<dbReference type="PANTHER" id="PTHR12302">
    <property type="entry name" value="EBNA2 BINDING PROTEIN P100"/>
    <property type="match status" value="1"/>
</dbReference>
<gene>
    <name evidence="5" type="ORF">CKO40_22525</name>
</gene>
<evidence type="ECO:0000313" key="6">
    <source>
        <dbReference type="Proteomes" id="UP001296776"/>
    </source>
</evidence>
<accession>A0AAJ0U8J6</accession>
<dbReference type="GO" id="GO:0004519">
    <property type="term" value="F:endonuclease activity"/>
    <property type="evidence" value="ECO:0007669"/>
    <property type="project" value="UniProtKB-KW"/>
</dbReference>
<comment type="caution">
    <text evidence="5">The sequence shown here is derived from an EMBL/GenBank/DDBJ whole genome shotgun (WGS) entry which is preliminary data.</text>
</comment>
<name>A0AAJ0U8J6_9GAMM</name>
<dbReference type="SMART" id="SM00318">
    <property type="entry name" value="SNc"/>
    <property type="match status" value="1"/>
</dbReference>
<dbReference type="Pfam" id="PF00565">
    <property type="entry name" value="SNase"/>
    <property type="match status" value="1"/>
</dbReference>
<sequence length="177" mass="20032">MCSRPHRRRAPAFSRSAPEGCRPAWRICGDGLAWLRGTTEAAGCRVLSIHDGDTLRATCNGHETVKVRLYCMDASELAQRPWGTASRDHLRRITPREVSLRIRDTDRYGRKVAEVLDPATSNALNRAMVAAGQAAVYRRYCCAYRSYRQAEASARTSGLGIWRTQGEHQRPWDYRSH</sequence>
<keyword evidence="3" id="KW-0378">Hydrolase</keyword>
<evidence type="ECO:0000313" key="5">
    <source>
        <dbReference type="EMBL" id="MBK1707231.1"/>
    </source>
</evidence>
<evidence type="ECO:0000256" key="2">
    <source>
        <dbReference type="ARBA" id="ARBA00022759"/>
    </source>
</evidence>
<dbReference type="EMBL" id="NRSJ01000073">
    <property type="protein sequence ID" value="MBK1707231.1"/>
    <property type="molecule type" value="Genomic_DNA"/>
</dbReference>
<dbReference type="RefSeq" id="WP_200348714.1">
    <property type="nucleotide sequence ID" value="NZ_NRSJ01000073.1"/>
</dbReference>
<dbReference type="Proteomes" id="UP001296776">
    <property type="component" value="Unassembled WGS sequence"/>
</dbReference>
<reference evidence="5" key="2">
    <citation type="journal article" date="2020" name="Microorganisms">
        <title>Osmotic Adaptation and Compatible Solute Biosynthesis of Phototrophic Bacteria as Revealed from Genome Analyses.</title>
        <authorList>
            <person name="Imhoff J.F."/>
            <person name="Rahn T."/>
            <person name="Kunzel S."/>
            <person name="Keller A."/>
            <person name="Neulinger S.C."/>
        </authorList>
    </citation>
    <scope>NUCLEOTIDE SEQUENCE</scope>
    <source>
        <strain evidence="5">DSM 11080</strain>
    </source>
</reference>
<dbReference type="SUPFAM" id="SSF50199">
    <property type="entry name" value="Staphylococcal nuclease"/>
    <property type="match status" value="1"/>
</dbReference>
<reference evidence="5" key="1">
    <citation type="submission" date="2017-08" db="EMBL/GenBank/DDBJ databases">
        <authorList>
            <person name="Imhoff J.F."/>
            <person name="Rahn T."/>
            <person name="Kuenzel S."/>
            <person name="Neulinger S.C."/>
        </authorList>
    </citation>
    <scope>NUCLEOTIDE SEQUENCE</scope>
    <source>
        <strain evidence="5">DSM 11080</strain>
    </source>
</reference>
<feature type="domain" description="TNase-like" evidence="4">
    <location>
        <begin position="40"/>
        <end position="164"/>
    </location>
</feature>
<dbReference type="AlphaFoldDB" id="A0AAJ0U8J6"/>
<evidence type="ECO:0000256" key="1">
    <source>
        <dbReference type="ARBA" id="ARBA00022722"/>
    </source>
</evidence>
<proteinExistence type="predicted"/>